<organism evidence="2 3">
    <name type="scientific">Agreia bicolorata</name>
    <dbReference type="NCBI Taxonomy" id="110935"/>
    <lineage>
        <taxon>Bacteria</taxon>
        <taxon>Bacillati</taxon>
        <taxon>Actinomycetota</taxon>
        <taxon>Actinomycetes</taxon>
        <taxon>Micrococcales</taxon>
        <taxon>Microbacteriaceae</taxon>
        <taxon>Agreia</taxon>
    </lineage>
</organism>
<protein>
    <recommendedName>
        <fullName evidence="4">Secreted protein</fullName>
    </recommendedName>
</protein>
<evidence type="ECO:0000313" key="2">
    <source>
        <dbReference type="EMBL" id="SKA85624.1"/>
    </source>
</evidence>
<dbReference type="EMBL" id="FUYG01000002">
    <property type="protein sequence ID" value="SKA85624.1"/>
    <property type="molecule type" value="Genomic_DNA"/>
</dbReference>
<accession>A0A1T4X7L8</accession>
<feature type="chain" id="PRO_5012142898" description="Secreted protein" evidence="1">
    <location>
        <begin position="30"/>
        <end position="139"/>
    </location>
</feature>
<evidence type="ECO:0000313" key="3">
    <source>
        <dbReference type="Proteomes" id="UP000189735"/>
    </source>
</evidence>
<reference evidence="3" key="1">
    <citation type="submission" date="2017-02" db="EMBL/GenBank/DDBJ databases">
        <authorList>
            <person name="Varghese N."/>
            <person name="Submissions S."/>
        </authorList>
    </citation>
    <scope>NUCLEOTIDE SEQUENCE [LARGE SCALE GENOMIC DNA]</scope>
    <source>
        <strain evidence="3">VKM Ac-2052</strain>
    </source>
</reference>
<dbReference type="RefSeq" id="WP_078713428.1">
    <property type="nucleotide sequence ID" value="NZ_FUYG01000002.1"/>
</dbReference>
<dbReference type="AlphaFoldDB" id="A0A1T4X7L8"/>
<feature type="signal peptide" evidence="1">
    <location>
        <begin position="1"/>
        <end position="29"/>
    </location>
</feature>
<name>A0A1T4X7L8_9MICO</name>
<gene>
    <name evidence="2" type="ORF">SAMN06295879_0794</name>
</gene>
<dbReference type="Proteomes" id="UP000189735">
    <property type="component" value="Unassembled WGS sequence"/>
</dbReference>
<proteinExistence type="predicted"/>
<keyword evidence="1" id="KW-0732">Signal</keyword>
<evidence type="ECO:0000256" key="1">
    <source>
        <dbReference type="SAM" id="SignalP"/>
    </source>
</evidence>
<evidence type="ECO:0008006" key="4">
    <source>
        <dbReference type="Google" id="ProtNLM"/>
    </source>
</evidence>
<sequence length="139" mass="14444">MSIRSTLTKAGAAAGFIAAGVLVASPAFAEGSFSSSISGANPGFSSRSWQDSQLDNVSTTVSFSGCSTSAGPDFENASLNMYDEHGLLPDASIGTITNSCDTSDWGNSLNSDGFHFTVDYINGLDNYITLEVSSVDVQY</sequence>